<organism evidence="3 4">
    <name type="scientific">Durusdinium trenchii</name>
    <dbReference type="NCBI Taxonomy" id="1381693"/>
    <lineage>
        <taxon>Eukaryota</taxon>
        <taxon>Sar</taxon>
        <taxon>Alveolata</taxon>
        <taxon>Dinophyceae</taxon>
        <taxon>Suessiales</taxon>
        <taxon>Symbiodiniaceae</taxon>
        <taxon>Durusdinium</taxon>
    </lineage>
</organism>
<comment type="caution">
    <text evidence="3">The sequence shown here is derived from an EMBL/GenBank/DDBJ whole genome shotgun (WGS) entry which is preliminary data.</text>
</comment>
<evidence type="ECO:0000256" key="1">
    <source>
        <dbReference type="SAM" id="MobiDB-lite"/>
    </source>
</evidence>
<feature type="compositionally biased region" description="Basic and acidic residues" evidence="1">
    <location>
        <begin position="41"/>
        <end position="60"/>
    </location>
</feature>
<gene>
    <name evidence="3" type="ORF">SCF082_LOCUS8011</name>
</gene>
<proteinExistence type="predicted"/>
<feature type="signal peptide" evidence="2">
    <location>
        <begin position="1"/>
        <end position="20"/>
    </location>
</feature>
<feature type="region of interest" description="Disordered" evidence="1">
    <location>
        <begin position="26"/>
        <end position="60"/>
    </location>
</feature>
<protein>
    <submittedName>
        <fullName evidence="3">Uncharacterized protein</fullName>
    </submittedName>
</protein>
<reference evidence="3 4" key="1">
    <citation type="submission" date="2024-02" db="EMBL/GenBank/DDBJ databases">
        <authorList>
            <person name="Chen Y."/>
            <person name="Shah S."/>
            <person name="Dougan E. K."/>
            <person name="Thang M."/>
            <person name="Chan C."/>
        </authorList>
    </citation>
    <scope>NUCLEOTIDE SEQUENCE [LARGE SCALE GENOMIC DNA]</scope>
</reference>
<feature type="chain" id="PRO_5046020445" evidence="2">
    <location>
        <begin position="21"/>
        <end position="165"/>
    </location>
</feature>
<dbReference type="Proteomes" id="UP001642464">
    <property type="component" value="Unassembled WGS sequence"/>
</dbReference>
<dbReference type="EMBL" id="CAXAMM010004558">
    <property type="protein sequence ID" value="CAK9004030.1"/>
    <property type="molecule type" value="Genomic_DNA"/>
</dbReference>
<accession>A0ABP0IRN7</accession>
<sequence length="165" mass="18330">MLRWPWRLLTGLAFLLLPEAFLPPRPSCRRPRRGAPTARRSATEQPRDDESGRNPLKESWEGFNATYSKLWTGEQPSAEDVQRDLDVTFALSLATGTFDSYVKAAPAAQPPDCVSYNTQGACCPSLACYKDLPLGVKIYVTILLLLAMRGGVRMITEARSQAVRE</sequence>
<evidence type="ECO:0000313" key="4">
    <source>
        <dbReference type="Proteomes" id="UP001642464"/>
    </source>
</evidence>
<evidence type="ECO:0000256" key="2">
    <source>
        <dbReference type="SAM" id="SignalP"/>
    </source>
</evidence>
<evidence type="ECO:0000313" key="3">
    <source>
        <dbReference type="EMBL" id="CAK9004030.1"/>
    </source>
</evidence>
<name>A0ABP0IRN7_9DINO</name>
<keyword evidence="4" id="KW-1185">Reference proteome</keyword>
<keyword evidence="2" id="KW-0732">Signal</keyword>